<accession>A0A9P5NET6</accession>
<keyword evidence="2" id="KW-1185">Reference proteome</keyword>
<organism evidence="1 2">
    <name type="scientific">Gymnopilus junonius</name>
    <name type="common">Spectacular rustgill mushroom</name>
    <name type="synonym">Gymnopilus spectabilis subsp. junonius</name>
    <dbReference type="NCBI Taxonomy" id="109634"/>
    <lineage>
        <taxon>Eukaryota</taxon>
        <taxon>Fungi</taxon>
        <taxon>Dikarya</taxon>
        <taxon>Basidiomycota</taxon>
        <taxon>Agaricomycotina</taxon>
        <taxon>Agaricomycetes</taxon>
        <taxon>Agaricomycetidae</taxon>
        <taxon>Agaricales</taxon>
        <taxon>Agaricineae</taxon>
        <taxon>Hymenogastraceae</taxon>
        <taxon>Gymnopilus</taxon>
    </lineage>
</organism>
<protein>
    <submittedName>
        <fullName evidence="1">Uncharacterized protein</fullName>
    </submittedName>
</protein>
<reference evidence="1" key="1">
    <citation type="submission" date="2020-11" db="EMBL/GenBank/DDBJ databases">
        <authorList>
            <consortium name="DOE Joint Genome Institute"/>
            <person name="Ahrendt S."/>
            <person name="Riley R."/>
            <person name="Andreopoulos W."/>
            <person name="LaButti K."/>
            <person name="Pangilinan J."/>
            <person name="Ruiz-duenas F.J."/>
            <person name="Barrasa J.M."/>
            <person name="Sanchez-Garcia M."/>
            <person name="Camarero S."/>
            <person name="Miyauchi S."/>
            <person name="Serrano A."/>
            <person name="Linde D."/>
            <person name="Babiker R."/>
            <person name="Drula E."/>
            <person name="Ayuso-Fernandez I."/>
            <person name="Pacheco R."/>
            <person name="Padilla G."/>
            <person name="Ferreira P."/>
            <person name="Barriuso J."/>
            <person name="Kellner H."/>
            <person name="Castanera R."/>
            <person name="Alfaro M."/>
            <person name="Ramirez L."/>
            <person name="Pisabarro A.G."/>
            <person name="Kuo A."/>
            <person name="Tritt A."/>
            <person name="Lipzen A."/>
            <person name="He G."/>
            <person name="Yan M."/>
            <person name="Ng V."/>
            <person name="Cullen D."/>
            <person name="Martin F."/>
            <person name="Rosso M.-N."/>
            <person name="Henrissat B."/>
            <person name="Hibbett D."/>
            <person name="Martinez A.T."/>
            <person name="Grigoriev I.V."/>
        </authorList>
    </citation>
    <scope>NUCLEOTIDE SEQUENCE</scope>
    <source>
        <strain evidence="1">AH 44721</strain>
    </source>
</reference>
<gene>
    <name evidence="1" type="ORF">CPB84DRAFT_1751056</name>
</gene>
<dbReference type="Proteomes" id="UP000724874">
    <property type="component" value="Unassembled WGS sequence"/>
</dbReference>
<name>A0A9P5NET6_GYMJU</name>
<proteinExistence type="predicted"/>
<dbReference type="EMBL" id="JADNYJ010000127">
    <property type="protein sequence ID" value="KAF8881962.1"/>
    <property type="molecule type" value="Genomic_DNA"/>
</dbReference>
<evidence type="ECO:0000313" key="1">
    <source>
        <dbReference type="EMBL" id="KAF8881962.1"/>
    </source>
</evidence>
<evidence type="ECO:0000313" key="2">
    <source>
        <dbReference type="Proteomes" id="UP000724874"/>
    </source>
</evidence>
<comment type="caution">
    <text evidence="1">The sequence shown here is derived from an EMBL/GenBank/DDBJ whole genome shotgun (WGS) entry which is preliminary data.</text>
</comment>
<sequence length="204" mass="22967">MSNYGGGRVTRDRGKRGTWDTAPFWPFFLWIGWKAINNDAFLFAVLFLSLGDEGRQDSIVCGAQAISIKVGEMDDTGHHYTPCSTSGPLDNYSPSKAEKLTQINSCHEANFDSDKKNNEMNELKMLIFLEVTACGKRRSLYIQARNTKGWQTLGKRKSSKPYIQTSWPGIIYNIEMSLEDAETIVETDLVSITKNVQRHAEACD</sequence>
<dbReference type="AlphaFoldDB" id="A0A9P5NET6"/>